<name>A0A8H2VLL2_9HELO</name>
<evidence type="ECO:0000313" key="3">
    <source>
        <dbReference type="EMBL" id="CAD6440117.1"/>
    </source>
</evidence>
<accession>A0A8H2VLL2</accession>
<evidence type="ECO:0000259" key="2">
    <source>
        <dbReference type="Pfam" id="PF22980"/>
    </source>
</evidence>
<feature type="domain" description="Myb-like DNA-binding" evidence="2">
    <location>
        <begin position="58"/>
        <end position="104"/>
    </location>
</feature>
<dbReference type="InterPro" id="IPR054505">
    <property type="entry name" value="Myb_DNA-bind_8"/>
</dbReference>
<dbReference type="Pfam" id="PF22980">
    <property type="entry name" value="Myb_DNA-bind_8"/>
    <property type="match status" value="1"/>
</dbReference>
<dbReference type="EMBL" id="CAJHIA010000002">
    <property type="protein sequence ID" value="CAD6440117.1"/>
    <property type="molecule type" value="Genomic_DNA"/>
</dbReference>
<evidence type="ECO:0000256" key="1">
    <source>
        <dbReference type="SAM" id="MobiDB-lite"/>
    </source>
</evidence>
<sequence>MTRKDDTKLLIGVFRQWESSGLNNHILGADLGIRTAAAGMRRTRLNERLNANGALTNADLELLIAIINQEKRLPNIDYNLLGRELGINSGAASMRWSRFKARLEATRKHVQITVKKEPVEEKNIEAPAANEPAENSTASPENGNEVIETEQGVFGWPYNEMGWSDDGS</sequence>
<protein>
    <submittedName>
        <fullName evidence="3">5d25b00d-6466-49a1-afac-4e71fed36199</fullName>
    </submittedName>
</protein>
<comment type="caution">
    <text evidence="3">The sequence shown here is derived from an EMBL/GenBank/DDBJ whole genome shotgun (WGS) entry which is preliminary data.</text>
</comment>
<feature type="region of interest" description="Disordered" evidence="1">
    <location>
        <begin position="120"/>
        <end position="145"/>
    </location>
</feature>
<organism evidence="3 4">
    <name type="scientific">Sclerotinia trifoliorum</name>
    <dbReference type="NCBI Taxonomy" id="28548"/>
    <lineage>
        <taxon>Eukaryota</taxon>
        <taxon>Fungi</taxon>
        <taxon>Dikarya</taxon>
        <taxon>Ascomycota</taxon>
        <taxon>Pezizomycotina</taxon>
        <taxon>Leotiomycetes</taxon>
        <taxon>Helotiales</taxon>
        <taxon>Sclerotiniaceae</taxon>
        <taxon>Sclerotinia</taxon>
    </lineage>
</organism>
<proteinExistence type="predicted"/>
<dbReference type="Proteomes" id="UP000624404">
    <property type="component" value="Unassembled WGS sequence"/>
</dbReference>
<feature type="compositionally biased region" description="Low complexity" evidence="1">
    <location>
        <begin position="125"/>
        <end position="135"/>
    </location>
</feature>
<gene>
    <name evidence="3" type="ORF">SCLTRI_LOCUS732</name>
</gene>
<reference evidence="3" key="1">
    <citation type="submission" date="2020-10" db="EMBL/GenBank/DDBJ databases">
        <authorList>
            <person name="Kusch S."/>
        </authorList>
    </citation>
    <scope>NUCLEOTIDE SEQUENCE</scope>
    <source>
        <strain evidence="3">SwB9</strain>
    </source>
</reference>
<evidence type="ECO:0000313" key="4">
    <source>
        <dbReference type="Proteomes" id="UP000624404"/>
    </source>
</evidence>
<dbReference type="AlphaFoldDB" id="A0A8H2VLL2"/>
<dbReference type="OrthoDB" id="3510625at2759"/>
<keyword evidence="4" id="KW-1185">Reference proteome</keyword>